<dbReference type="GeneID" id="302994539"/>
<comment type="caution">
    <text evidence="1">The sequence shown here is derived from an EMBL/GenBank/DDBJ whole genome shotgun (WGS) entry which is preliminary data.</text>
</comment>
<dbReference type="AlphaFoldDB" id="A0A4Y8VRU8"/>
<evidence type="ECO:0000313" key="2">
    <source>
        <dbReference type="Proteomes" id="UP000297872"/>
    </source>
</evidence>
<dbReference type="OrthoDB" id="1088148at2"/>
<sequence length="188" mass="22128">MNKLLKIFCFCGLFCLWNCCKNSIHPNLINKKVCKQILVKNYFDDNEYIINDDISIQELYELLQNATLCDIIKLPPRLVLTIKGTNYHQTFFICDDYIKDDKRKIYRCKKNIEKELKKIIKDNRSHNGLERSEWQAVYSENISRGQLNRPLRTYYITTKAPSGNYVGGDGPSILADKNIPISLYWYKK</sequence>
<dbReference type="RefSeq" id="WP_118120233.1">
    <property type="nucleotide sequence ID" value="NZ_SGVY01000007.1"/>
</dbReference>
<evidence type="ECO:0000313" key="1">
    <source>
        <dbReference type="EMBL" id="TFH83322.1"/>
    </source>
</evidence>
<reference evidence="1 2" key="1">
    <citation type="submission" date="2019-02" db="EMBL/GenBank/DDBJ databases">
        <title>Draft Genome Sequence of the Prevotella sp. BCRC 81118, Isolated from Human Feces.</title>
        <authorList>
            <person name="Huang C.-H."/>
        </authorList>
    </citation>
    <scope>NUCLEOTIDE SEQUENCE [LARGE SCALE GENOMIC DNA]</scope>
    <source>
        <strain evidence="1 2">BCRC 81118</strain>
    </source>
</reference>
<organism evidence="1 2">
    <name type="scientific">Segatella hominis</name>
    <dbReference type="NCBI Taxonomy" id="2518605"/>
    <lineage>
        <taxon>Bacteria</taxon>
        <taxon>Pseudomonadati</taxon>
        <taxon>Bacteroidota</taxon>
        <taxon>Bacteroidia</taxon>
        <taxon>Bacteroidales</taxon>
        <taxon>Prevotellaceae</taxon>
        <taxon>Segatella</taxon>
    </lineage>
</organism>
<gene>
    <name evidence="1" type="ORF">EXN75_04415</name>
</gene>
<dbReference type="Proteomes" id="UP000297872">
    <property type="component" value="Unassembled WGS sequence"/>
</dbReference>
<accession>A0A4Y8VRU8</accession>
<proteinExistence type="predicted"/>
<name>A0A4Y8VRU8_9BACT</name>
<keyword evidence="2" id="KW-1185">Reference proteome</keyword>
<protein>
    <submittedName>
        <fullName evidence="1">Uncharacterized protein</fullName>
    </submittedName>
</protein>
<dbReference type="EMBL" id="SGVY01000007">
    <property type="protein sequence ID" value="TFH83322.1"/>
    <property type="molecule type" value="Genomic_DNA"/>
</dbReference>